<dbReference type="Pfam" id="PF13895">
    <property type="entry name" value="Ig_2"/>
    <property type="match status" value="1"/>
</dbReference>
<dbReference type="PANTHER" id="PTHR46013">
    <property type="entry name" value="VASCULAR CELL ADHESION MOLECULE 1"/>
    <property type="match status" value="1"/>
</dbReference>
<keyword evidence="2" id="KW-0472">Membrane</keyword>
<reference evidence="4" key="2">
    <citation type="submission" date="2025-09" db="UniProtKB">
        <authorList>
            <consortium name="Ensembl"/>
        </authorList>
    </citation>
    <scope>IDENTIFICATION</scope>
</reference>
<dbReference type="InterPro" id="IPR013106">
    <property type="entry name" value="Ig_V-set"/>
</dbReference>
<reference evidence="4" key="1">
    <citation type="submission" date="2025-08" db="UniProtKB">
        <authorList>
            <consortium name="Ensembl"/>
        </authorList>
    </citation>
    <scope>IDENTIFICATION</scope>
</reference>
<feature type="region of interest" description="Disordered" evidence="1">
    <location>
        <begin position="269"/>
        <end position="296"/>
    </location>
</feature>
<keyword evidence="5" id="KW-1185">Reference proteome</keyword>
<dbReference type="SUPFAM" id="SSF48726">
    <property type="entry name" value="Immunoglobulin"/>
    <property type="match status" value="2"/>
</dbReference>
<evidence type="ECO:0000256" key="2">
    <source>
        <dbReference type="SAM" id="Phobius"/>
    </source>
</evidence>
<dbReference type="OMA" id="FRADIRF"/>
<sequence length="296" mass="32167">AAGVTIQYPFLSTCAFKGSTVTLPCSFTPLKSFNRDGREIPLKVVRVRWCKNHELCHSTTPSVFDSNSTTNDPGYEYLGDLKGNCTLRIRNIKTSDEPTFRFRMEADDSAGHFVNRTGVKVSVVGENNTGGQSVSLQCTSPFCTFYHLNITWTKDGHALPETGPALQLGPLTSEDSGNYTCGLKTNSRSRSEPIRLQVEAEGGKMATETIIRLVLFGALTLLNVILVSIVIRRYLHQYKHTSSSSSSSVQTENDTSLLFQDVLFAEQQQGGASSAGTGELHHRSDAPPIGGAGTRA</sequence>
<protein>
    <recommendedName>
        <fullName evidence="3">Ig-like domain-containing protein</fullName>
    </recommendedName>
</protein>
<dbReference type="PANTHER" id="PTHR46013:SF4">
    <property type="entry name" value="B-CELL RECEPTOR CD22-RELATED"/>
    <property type="match status" value="1"/>
</dbReference>
<keyword evidence="2" id="KW-1133">Transmembrane helix</keyword>
<dbReference type="Pfam" id="PF07686">
    <property type="entry name" value="V-set"/>
    <property type="match status" value="1"/>
</dbReference>
<dbReference type="InterPro" id="IPR007110">
    <property type="entry name" value="Ig-like_dom"/>
</dbReference>
<dbReference type="Proteomes" id="UP000264800">
    <property type="component" value="Unplaced"/>
</dbReference>
<evidence type="ECO:0000313" key="5">
    <source>
        <dbReference type="Proteomes" id="UP000264800"/>
    </source>
</evidence>
<organism evidence="4 5">
    <name type="scientific">Kryptolebias marmoratus</name>
    <name type="common">Mangrove killifish</name>
    <name type="synonym">Rivulus marmoratus</name>
    <dbReference type="NCBI Taxonomy" id="37003"/>
    <lineage>
        <taxon>Eukaryota</taxon>
        <taxon>Metazoa</taxon>
        <taxon>Chordata</taxon>
        <taxon>Craniata</taxon>
        <taxon>Vertebrata</taxon>
        <taxon>Euteleostomi</taxon>
        <taxon>Actinopterygii</taxon>
        <taxon>Neopterygii</taxon>
        <taxon>Teleostei</taxon>
        <taxon>Neoteleostei</taxon>
        <taxon>Acanthomorphata</taxon>
        <taxon>Ovalentaria</taxon>
        <taxon>Atherinomorphae</taxon>
        <taxon>Cyprinodontiformes</taxon>
        <taxon>Rivulidae</taxon>
        <taxon>Kryptolebias</taxon>
    </lineage>
</organism>
<name>A0A3Q3GRJ6_KRYMA</name>
<dbReference type="Ensembl" id="ENSKMAT00000026267.1">
    <property type="protein sequence ID" value="ENSKMAP00000025942.1"/>
    <property type="gene ID" value="ENSKMAG00000019220.1"/>
</dbReference>
<dbReference type="SMART" id="SM00409">
    <property type="entry name" value="IG"/>
    <property type="match status" value="2"/>
</dbReference>
<proteinExistence type="predicted"/>
<dbReference type="Gene3D" id="2.60.40.10">
    <property type="entry name" value="Immunoglobulins"/>
    <property type="match status" value="2"/>
</dbReference>
<dbReference type="GeneTree" id="ENSGT00940000175264"/>
<keyword evidence="2" id="KW-0812">Transmembrane</keyword>
<dbReference type="SMART" id="SM00408">
    <property type="entry name" value="IGc2"/>
    <property type="match status" value="1"/>
</dbReference>
<dbReference type="PROSITE" id="PS50835">
    <property type="entry name" value="IG_LIKE"/>
    <property type="match status" value="1"/>
</dbReference>
<evidence type="ECO:0000259" key="3">
    <source>
        <dbReference type="PROSITE" id="PS50835"/>
    </source>
</evidence>
<dbReference type="AlphaFoldDB" id="A0A3Q3GRJ6"/>
<evidence type="ECO:0000256" key="1">
    <source>
        <dbReference type="SAM" id="MobiDB-lite"/>
    </source>
</evidence>
<dbReference type="InterPro" id="IPR036179">
    <property type="entry name" value="Ig-like_dom_sf"/>
</dbReference>
<dbReference type="InterPro" id="IPR003599">
    <property type="entry name" value="Ig_sub"/>
</dbReference>
<accession>A0A3Q3GRJ6</accession>
<evidence type="ECO:0000313" key="4">
    <source>
        <dbReference type="Ensembl" id="ENSKMAP00000025942.1"/>
    </source>
</evidence>
<feature type="domain" description="Ig-like" evidence="3">
    <location>
        <begin position="131"/>
        <end position="197"/>
    </location>
</feature>
<dbReference type="InterPro" id="IPR013783">
    <property type="entry name" value="Ig-like_fold"/>
</dbReference>
<dbReference type="InterPro" id="IPR003598">
    <property type="entry name" value="Ig_sub2"/>
</dbReference>
<feature type="transmembrane region" description="Helical" evidence="2">
    <location>
        <begin position="210"/>
        <end position="231"/>
    </location>
</feature>